<accession>A0A6B3NBC7</accession>
<protein>
    <recommendedName>
        <fullName evidence="2">Dihydrodipicolinate synthase family protein</fullName>
    </recommendedName>
</protein>
<comment type="caution">
    <text evidence="1">The sequence shown here is derived from an EMBL/GenBank/DDBJ whole genome shotgun (WGS) entry which is preliminary data.</text>
</comment>
<evidence type="ECO:0008006" key="2">
    <source>
        <dbReference type="Google" id="ProtNLM"/>
    </source>
</evidence>
<gene>
    <name evidence="1" type="ORF">F6J89_06780</name>
</gene>
<reference evidence="1" key="1">
    <citation type="submission" date="2019-11" db="EMBL/GenBank/DDBJ databases">
        <title>Genomic insights into an expanded diversity of filamentous marine cyanobacteria reveals the extraordinary biosynthetic potential of Moorea and Okeania.</title>
        <authorList>
            <person name="Ferreira Leao T."/>
            <person name="Wang M."/>
            <person name="Moss N."/>
            <person name="Da Silva R."/>
            <person name="Sanders J."/>
            <person name="Nurk S."/>
            <person name="Gurevich A."/>
            <person name="Humphrey G."/>
            <person name="Reher R."/>
            <person name="Zhu Q."/>
            <person name="Belda-Ferre P."/>
            <person name="Glukhov E."/>
            <person name="Rex R."/>
            <person name="Dorrestein P.C."/>
            <person name="Knight R."/>
            <person name="Pevzner P."/>
            <person name="Gerwick W.H."/>
            <person name="Gerwick L."/>
        </authorList>
    </citation>
    <scope>NUCLEOTIDE SEQUENCE</scope>
    <source>
        <strain evidence="1">SIO1C4</strain>
    </source>
</reference>
<name>A0A6B3NBC7_9CYAN</name>
<evidence type="ECO:0000313" key="1">
    <source>
        <dbReference type="EMBL" id="NER27334.1"/>
    </source>
</evidence>
<dbReference type="AlphaFoldDB" id="A0A6B3NBC7"/>
<dbReference type="EMBL" id="JAAHFQ010000092">
    <property type="protein sequence ID" value="NER27334.1"/>
    <property type="molecule type" value="Genomic_DNA"/>
</dbReference>
<proteinExistence type="predicted"/>
<organism evidence="1">
    <name type="scientific">Symploca sp. SIO1C4</name>
    <dbReference type="NCBI Taxonomy" id="2607765"/>
    <lineage>
        <taxon>Bacteria</taxon>
        <taxon>Bacillati</taxon>
        <taxon>Cyanobacteriota</taxon>
        <taxon>Cyanophyceae</taxon>
        <taxon>Coleofasciculales</taxon>
        <taxon>Coleofasciculaceae</taxon>
        <taxon>Symploca</taxon>
    </lineage>
</organism>
<sequence length="295" mass="33002">MLASVKALFSSIVDYAGLFPPAQLTMGETIANYARYQMAPQYWMLGNLVLPASRLNEFEELLLKLPLEEGQTRQWQISIILSQEVDSAITKIQSLHNSDKIAIASLEFPPLSPREIEKVLPYLPAEVEAFFETPYSGDLKSYLSVLQRLGVSAKIRTGGLSADAFPTIFQLDQFIFACAEAQVPFKATAGLHHPLPGKYPLTYEPDSPRAAMHGFLNVAVLAALLYWQKVTAQEAIAVLQEATIEGFQLPVDSIVWKDCRLDIWELQKARQSFFRSFGSCSFQEPIESLKELQLL</sequence>